<evidence type="ECO:0000313" key="6">
    <source>
        <dbReference type="EMBL" id="ALS37351.1"/>
    </source>
</evidence>
<organism evidence="6 7">
    <name type="scientific">Enterococcus rotai</name>
    <dbReference type="NCBI Taxonomy" id="118060"/>
    <lineage>
        <taxon>Bacteria</taxon>
        <taxon>Bacillati</taxon>
        <taxon>Bacillota</taxon>
        <taxon>Bacilli</taxon>
        <taxon>Lactobacillales</taxon>
        <taxon>Enterococcaceae</taxon>
        <taxon>Enterococcus</taxon>
    </lineage>
</organism>
<dbReference type="EMBL" id="CP013655">
    <property type="protein sequence ID" value="ALS37351.1"/>
    <property type="molecule type" value="Genomic_DNA"/>
</dbReference>
<dbReference type="GO" id="GO:0140359">
    <property type="term" value="F:ABC-type transporter activity"/>
    <property type="evidence" value="ECO:0007669"/>
    <property type="project" value="InterPro"/>
</dbReference>
<dbReference type="GO" id="GO:0016887">
    <property type="term" value="F:ATP hydrolysis activity"/>
    <property type="evidence" value="ECO:0007669"/>
    <property type="project" value="InterPro"/>
</dbReference>
<proteinExistence type="inferred from homology"/>
<evidence type="ECO:0000256" key="3">
    <source>
        <dbReference type="ARBA" id="ARBA00022741"/>
    </source>
</evidence>
<dbReference type="PANTHER" id="PTHR46743">
    <property type="entry name" value="TEICHOIC ACIDS EXPORT ATP-BINDING PROTEIN TAGH"/>
    <property type="match status" value="1"/>
</dbReference>
<protein>
    <submittedName>
        <fullName evidence="6">Teichoic acid ABC transporter ATP-binding protein</fullName>
    </submittedName>
</protein>
<accession>A0A0U2X915</accession>
<reference evidence="7" key="1">
    <citation type="submission" date="2015-12" db="EMBL/GenBank/DDBJ databases">
        <authorList>
            <person name="Lauer A."/>
            <person name="Humrighouse B."/>
            <person name="Loparev V."/>
            <person name="Shewmaker P.L."/>
            <person name="Whitney A.M."/>
            <person name="McLaughlin R.W."/>
        </authorList>
    </citation>
    <scope>NUCLEOTIDE SEQUENCE [LARGE SCALE GENOMIC DNA]</scope>
    <source>
        <strain evidence="7">LMG 26678</strain>
    </source>
</reference>
<dbReference type="InterPro" id="IPR017871">
    <property type="entry name" value="ABC_transporter-like_CS"/>
</dbReference>
<keyword evidence="4 6" id="KW-0067">ATP-binding</keyword>
<name>A0A0U2X915_9ENTE</name>
<dbReference type="Proteomes" id="UP000067523">
    <property type="component" value="Chromosome"/>
</dbReference>
<dbReference type="Pfam" id="PF14524">
    <property type="entry name" value="Wzt_C"/>
    <property type="match status" value="1"/>
</dbReference>
<dbReference type="SMART" id="SM00382">
    <property type="entry name" value="AAA"/>
    <property type="match status" value="1"/>
</dbReference>
<keyword evidence="2" id="KW-0813">Transport</keyword>
<dbReference type="Gene3D" id="3.40.50.300">
    <property type="entry name" value="P-loop containing nucleotide triphosphate hydrolases"/>
    <property type="match status" value="1"/>
</dbReference>
<dbReference type="GO" id="GO:0005524">
    <property type="term" value="F:ATP binding"/>
    <property type="evidence" value="ECO:0007669"/>
    <property type="project" value="UniProtKB-KW"/>
</dbReference>
<evidence type="ECO:0000256" key="4">
    <source>
        <dbReference type="ARBA" id="ARBA00022840"/>
    </source>
</evidence>
<dbReference type="CDD" id="cd03220">
    <property type="entry name" value="ABC_KpsT_Wzt"/>
    <property type="match status" value="1"/>
</dbReference>
<dbReference type="Pfam" id="PF00005">
    <property type="entry name" value="ABC_tran"/>
    <property type="match status" value="1"/>
</dbReference>
<dbReference type="InterPro" id="IPR027417">
    <property type="entry name" value="P-loop_NTPase"/>
</dbReference>
<evidence type="ECO:0000256" key="2">
    <source>
        <dbReference type="ARBA" id="ARBA00022448"/>
    </source>
</evidence>
<dbReference type="GO" id="GO:0016020">
    <property type="term" value="C:membrane"/>
    <property type="evidence" value="ECO:0007669"/>
    <property type="project" value="InterPro"/>
</dbReference>
<keyword evidence="3" id="KW-0547">Nucleotide-binding</keyword>
<dbReference type="InterPro" id="IPR015860">
    <property type="entry name" value="ABC_transpr_TagH-like"/>
</dbReference>
<keyword evidence="7" id="KW-1185">Reference proteome</keyword>
<dbReference type="KEGG" id="erx:ATZ35_09335"/>
<dbReference type="AlphaFoldDB" id="A0A0U2X915"/>
<dbReference type="Gene3D" id="2.70.50.60">
    <property type="entry name" value="abc- transporter (atp binding component) like domain"/>
    <property type="match status" value="1"/>
</dbReference>
<dbReference type="InterPro" id="IPR003439">
    <property type="entry name" value="ABC_transporter-like_ATP-bd"/>
</dbReference>
<gene>
    <name evidence="6" type="ORF">ATZ35_09335</name>
</gene>
<dbReference type="RefSeq" id="WP_208927014.1">
    <property type="nucleotide sequence ID" value="NZ_CP013655.1"/>
</dbReference>
<dbReference type="InterPro" id="IPR003593">
    <property type="entry name" value="AAA+_ATPase"/>
</dbReference>
<dbReference type="SUPFAM" id="SSF52540">
    <property type="entry name" value="P-loop containing nucleoside triphosphate hydrolases"/>
    <property type="match status" value="1"/>
</dbReference>
<evidence type="ECO:0000256" key="1">
    <source>
        <dbReference type="ARBA" id="ARBA00005417"/>
    </source>
</evidence>
<dbReference type="InterPro" id="IPR029439">
    <property type="entry name" value="Wzt_C"/>
</dbReference>
<feature type="domain" description="ABC transporter" evidence="5">
    <location>
        <begin position="6"/>
        <end position="247"/>
    </location>
</feature>
<comment type="similarity">
    <text evidence="1">Belongs to the ABC transporter superfamily.</text>
</comment>
<dbReference type="STRING" id="118060.ATZ35_09335"/>
<dbReference type="PANTHER" id="PTHR46743:SF2">
    <property type="entry name" value="TEICHOIC ACIDS EXPORT ATP-BINDING PROTEIN TAGH"/>
    <property type="match status" value="1"/>
</dbReference>
<dbReference type="PROSITE" id="PS00211">
    <property type="entry name" value="ABC_TRANSPORTER_1"/>
    <property type="match status" value="1"/>
</dbReference>
<evidence type="ECO:0000313" key="7">
    <source>
        <dbReference type="Proteomes" id="UP000067523"/>
    </source>
</evidence>
<dbReference type="PROSITE" id="PS50893">
    <property type="entry name" value="ABC_TRANSPORTER_2"/>
    <property type="match status" value="1"/>
</dbReference>
<dbReference type="InterPro" id="IPR050683">
    <property type="entry name" value="Bact_Polysacc_Export_ATP-bd"/>
</dbReference>
<sequence length="405" mass="46060">MSDYAIDIQNITKTYNMYKKPSDRFKEALNPMKKTYHDLFYALKDVTMQIEKGEMIGFVGENGSGKSTILKIITGVLTPTSGSMIIDGKISALLELGSGFNPEYSGYENIFLNGMVLGFSREEMEERVDDVIKFADIGDHLYQPVKTYSSGMFVRLAFAVAINVDPDILIVDEALAVGDLEFQLKCMEKFTEIKNSGKTILFVSHDVNSVRRFCDRTFWLKNGEVVEYGDTMDVTTNYENFLKKKSIKTVDREKTIQNEETVPDIIEVDKATLLNYALEPLEIVTQDEKVIVKLEYTVKNDTIKSPVCGVAIRTVDNNYVCGLNTLLDGVKIPWKKGKNVFYLEYGKMSLLTGEYYFDIAFFEEHATVPLVYKTKYLNMFISGRYAGEGIVILDHEWKDTIEDEI</sequence>
<dbReference type="CDD" id="cd10147">
    <property type="entry name" value="Wzt_C-like"/>
    <property type="match status" value="1"/>
</dbReference>
<evidence type="ECO:0000259" key="5">
    <source>
        <dbReference type="PROSITE" id="PS50893"/>
    </source>
</evidence>